<sequence>MTSSLSTFTSLSTLNPKDIPTEETELKAFISKIVSEAQAKIDSTDTWKTGKVYQNGIVTTKSHQFSGEKFKWHLRESYHNILDQNSSLENDLDGIGWDMFYDNLFMNHTENEVKYIESCESAHKLQVIKQGSAEIWRTCYKLAFPMTDRDFVFLILTQETTPDPTGPRSFLIISLPILHPFQTGHTRGKYISIEEVKEEILTSNDNNQLERKRIKWKMIIQSDAGGMVPIWISDLALPSKISEE</sequence>
<reference evidence="3" key="1">
    <citation type="journal article" date="2011" name="Proc. Natl. Acad. Sci. U.S.A.">
        <title>Obligate biotrophy features unraveled by the genomic analysis of rust fungi.</title>
        <authorList>
            <person name="Duplessis S."/>
            <person name="Cuomo C.A."/>
            <person name="Lin Y.-C."/>
            <person name="Aerts A."/>
            <person name="Tisserant E."/>
            <person name="Veneault-Fourrey C."/>
            <person name="Joly D.L."/>
            <person name="Hacquard S."/>
            <person name="Amselem J."/>
            <person name="Cantarel B.L."/>
            <person name="Chiu R."/>
            <person name="Coutinho P.M."/>
            <person name="Feau N."/>
            <person name="Field M."/>
            <person name="Frey P."/>
            <person name="Gelhaye E."/>
            <person name="Goldberg J."/>
            <person name="Grabherr M.G."/>
            <person name="Kodira C.D."/>
            <person name="Kohler A."/>
            <person name="Kuees U."/>
            <person name="Lindquist E.A."/>
            <person name="Lucas S.M."/>
            <person name="Mago R."/>
            <person name="Mauceli E."/>
            <person name="Morin E."/>
            <person name="Murat C."/>
            <person name="Pangilinan J.L."/>
            <person name="Park R."/>
            <person name="Pearson M."/>
            <person name="Quesneville H."/>
            <person name="Rouhier N."/>
            <person name="Sakthikumar S."/>
            <person name="Salamov A.A."/>
            <person name="Schmutz J."/>
            <person name="Selles B."/>
            <person name="Shapiro H."/>
            <person name="Tanguay P."/>
            <person name="Tuskan G.A."/>
            <person name="Henrissat B."/>
            <person name="Van de Peer Y."/>
            <person name="Rouze P."/>
            <person name="Ellis J.G."/>
            <person name="Dodds P.N."/>
            <person name="Schein J.E."/>
            <person name="Zhong S."/>
            <person name="Hamelin R.C."/>
            <person name="Grigoriev I.V."/>
            <person name="Szabo L.J."/>
            <person name="Martin F."/>
        </authorList>
    </citation>
    <scope>NUCLEOTIDE SEQUENCE [LARGE SCALE GENOMIC DNA]</scope>
    <source>
        <strain evidence="3">98AG31 / pathotype 3-4-7</strain>
    </source>
</reference>
<dbReference type="InterPro" id="IPR023393">
    <property type="entry name" value="START-like_dom_sf"/>
</dbReference>
<dbReference type="HOGENOM" id="CLU_078586_0_0_1"/>
<feature type="domain" description="DUF3074" evidence="1">
    <location>
        <begin position="72"/>
        <end position="243"/>
    </location>
</feature>
<dbReference type="PANTHER" id="PTHR40370:SF1">
    <property type="entry name" value="DUF3074 DOMAIN-CONTAINING PROTEIN"/>
    <property type="match status" value="1"/>
</dbReference>
<dbReference type="RefSeq" id="XP_007404887.1">
    <property type="nucleotide sequence ID" value="XM_007404825.1"/>
</dbReference>
<dbReference type="EMBL" id="GL883091">
    <property type="protein sequence ID" value="EGG12512.1"/>
    <property type="molecule type" value="Genomic_DNA"/>
</dbReference>
<dbReference type="VEuPathDB" id="FungiDB:MELLADRAFT_101554"/>
<evidence type="ECO:0000313" key="2">
    <source>
        <dbReference type="EMBL" id="EGG12512.1"/>
    </source>
</evidence>
<dbReference type="eggNOG" id="ENOG502QTT5">
    <property type="taxonomic scope" value="Eukaryota"/>
</dbReference>
<gene>
    <name evidence="2" type="ORF">MELLADRAFT_101554</name>
</gene>
<dbReference type="InParanoid" id="F4R682"/>
<keyword evidence="3" id="KW-1185">Reference proteome</keyword>
<accession>F4R682</accession>
<dbReference type="Pfam" id="PF11274">
    <property type="entry name" value="DUF3074"/>
    <property type="match status" value="1"/>
</dbReference>
<dbReference type="PANTHER" id="PTHR40370">
    <property type="entry name" value="EXPRESSED PROTEIN"/>
    <property type="match status" value="1"/>
</dbReference>
<dbReference type="KEGG" id="mlr:MELLADRAFT_101554"/>
<dbReference type="GeneID" id="18921390"/>
<evidence type="ECO:0000313" key="3">
    <source>
        <dbReference type="Proteomes" id="UP000001072"/>
    </source>
</evidence>
<protein>
    <recommendedName>
        <fullName evidence="1">DUF3074 domain-containing protein</fullName>
    </recommendedName>
</protein>
<proteinExistence type="predicted"/>
<dbReference type="AlphaFoldDB" id="F4R682"/>
<organism evidence="3">
    <name type="scientific">Melampsora larici-populina (strain 98AG31 / pathotype 3-4-7)</name>
    <name type="common">Poplar leaf rust fungus</name>
    <dbReference type="NCBI Taxonomy" id="747676"/>
    <lineage>
        <taxon>Eukaryota</taxon>
        <taxon>Fungi</taxon>
        <taxon>Dikarya</taxon>
        <taxon>Basidiomycota</taxon>
        <taxon>Pucciniomycotina</taxon>
        <taxon>Pucciniomycetes</taxon>
        <taxon>Pucciniales</taxon>
        <taxon>Melampsoraceae</taxon>
        <taxon>Melampsora</taxon>
    </lineage>
</organism>
<dbReference type="Gene3D" id="3.30.530.20">
    <property type="match status" value="1"/>
</dbReference>
<dbReference type="SUPFAM" id="SSF55961">
    <property type="entry name" value="Bet v1-like"/>
    <property type="match status" value="1"/>
</dbReference>
<name>F4R682_MELLP</name>
<dbReference type="Proteomes" id="UP000001072">
    <property type="component" value="Unassembled WGS sequence"/>
</dbReference>
<dbReference type="OrthoDB" id="6423603at2759"/>
<dbReference type="InterPro" id="IPR024500">
    <property type="entry name" value="DUF3074"/>
</dbReference>
<evidence type="ECO:0000259" key="1">
    <source>
        <dbReference type="Pfam" id="PF11274"/>
    </source>
</evidence>